<feature type="transmembrane region" description="Helical" evidence="5">
    <location>
        <begin position="230"/>
        <end position="248"/>
    </location>
</feature>
<accession>A0A088E6G8</accession>
<organism evidence="6 12">
    <name type="scientific">Metallosphaera sedula</name>
    <dbReference type="NCBI Taxonomy" id="43687"/>
    <lineage>
        <taxon>Archaea</taxon>
        <taxon>Thermoproteota</taxon>
        <taxon>Thermoprotei</taxon>
        <taxon>Sulfolobales</taxon>
        <taxon>Sulfolobaceae</taxon>
        <taxon>Metallosphaera</taxon>
    </lineage>
</organism>
<reference evidence="11 13" key="3">
    <citation type="submission" date="2015-07" db="EMBL/GenBank/DDBJ databases">
        <title>Physiological, transcriptional responses and genome re-sequencing of acid resistant extremely thermoacidophilic Metallosphaera sedula SARC-M1.</title>
        <authorList>
            <person name="Ai C."/>
            <person name="McCarthy S."/>
            <person name="Eckrich V."/>
            <person name="Rudrappa D."/>
            <person name="Qiu G."/>
            <person name="Blum P."/>
        </authorList>
    </citation>
    <scope>NUCLEOTIDE SEQUENCE [LARGE SCALE GENOMIC DNA]</scope>
    <source>
        <strain evidence="11 13">SARC-M1</strain>
    </source>
</reference>
<evidence type="ECO:0000313" key="12">
    <source>
        <dbReference type="Proteomes" id="UP000029084"/>
    </source>
</evidence>
<dbReference type="EMBL" id="CP012176">
    <property type="protein sequence ID" value="AKV83408.1"/>
    <property type="molecule type" value="Genomic_DNA"/>
</dbReference>
<dbReference type="RefSeq" id="WP_012021376.1">
    <property type="nucleotide sequence ID" value="NZ_CP008822.1"/>
</dbReference>
<evidence type="ECO:0000256" key="4">
    <source>
        <dbReference type="ARBA" id="ARBA00023136"/>
    </source>
</evidence>
<name>A0A088E6G8_9CREN</name>
<proteinExistence type="predicted"/>
<evidence type="ECO:0000313" key="15">
    <source>
        <dbReference type="Proteomes" id="UP000062398"/>
    </source>
</evidence>
<dbReference type="InterPro" id="IPR052561">
    <property type="entry name" value="ComplexI_Subunit1"/>
</dbReference>
<keyword evidence="4 5" id="KW-0472">Membrane</keyword>
<evidence type="ECO:0000313" key="8">
    <source>
        <dbReference type="EMBL" id="AKV76673.1"/>
    </source>
</evidence>
<reference evidence="14 15" key="2">
    <citation type="journal article" date="2015" name="Genome Announc.">
        <title>Complete Genome Sequences of Evolved Arsenate-Resistant Metallosphaera sedula Strains.</title>
        <authorList>
            <person name="Ai C."/>
            <person name="McCarthy S."/>
            <person name="Schackwitz W."/>
            <person name="Martin J."/>
            <person name="Lipzen A."/>
            <person name="Blum P."/>
        </authorList>
    </citation>
    <scope>NUCLEOTIDE SEQUENCE [LARGE SCALE GENOMIC DNA]</scope>
    <source>
        <strain evidence="9 15">ARS120-1</strain>
        <strain evidence="10 14">ARS120-2</strain>
        <strain evidence="7 17">ARS50-1</strain>
        <strain evidence="8 16">ARS50-2</strain>
    </source>
</reference>
<dbReference type="PANTHER" id="PTHR43359">
    <property type="entry name" value="FORMATE HYDROGENLYASE SUBUNIT 4"/>
    <property type="match status" value="1"/>
</dbReference>
<feature type="transmembrane region" description="Helical" evidence="5">
    <location>
        <begin position="254"/>
        <end position="278"/>
    </location>
</feature>
<evidence type="ECO:0000313" key="7">
    <source>
        <dbReference type="EMBL" id="AKV74434.1"/>
    </source>
</evidence>
<dbReference type="Proteomes" id="UP000062475">
    <property type="component" value="Chromosome"/>
</dbReference>
<reference evidence="6 12" key="1">
    <citation type="journal article" date="2014" name="J. Bacteriol.">
        <title>Role of an Archaeal PitA Transporter in the Copper and Arsenic Resistance of Metallosphaera sedula, an Extreme Thermoacidophile.</title>
        <authorList>
            <person name="McCarthy S."/>
            <person name="Ai C."/>
            <person name="Wheaton G."/>
            <person name="Tevatia R."/>
            <person name="Eckrich V."/>
            <person name="Kelly R."/>
            <person name="Blum P."/>
        </authorList>
    </citation>
    <scope>NUCLEOTIDE SEQUENCE [LARGE SCALE GENOMIC DNA]</scope>
    <source>
        <strain evidence="6 12">CuR1</strain>
    </source>
</reference>
<dbReference type="Pfam" id="PF00146">
    <property type="entry name" value="NADHdh"/>
    <property type="match status" value="1"/>
</dbReference>
<dbReference type="EMBL" id="CP008822">
    <property type="protein sequence ID" value="AIM27573.1"/>
    <property type="molecule type" value="Genomic_DNA"/>
</dbReference>
<evidence type="ECO:0000313" key="6">
    <source>
        <dbReference type="EMBL" id="AIM27573.1"/>
    </source>
</evidence>
<feature type="transmembrane region" description="Helical" evidence="5">
    <location>
        <begin position="134"/>
        <end position="154"/>
    </location>
</feature>
<feature type="transmembrane region" description="Helical" evidence="5">
    <location>
        <begin position="174"/>
        <end position="191"/>
    </location>
</feature>
<dbReference type="InterPro" id="IPR001694">
    <property type="entry name" value="NADH_UbQ_OxRdtase_su1/FPO"/>
</dbReference>
<dbReference type="Proteomes" id="UP000068832">
    <property type="component" value="Chromosome"/>
</dbReference>
<feature type="transmembrane region" description="Helical" evidence="5">
    <location>
        <begin position="93"/>
        <end position="113"/>
    </location>
</feature>
<dbReference type="OMA" id="IHEAMIL"/>
<dbReference type="GO" id="GO:0016829">
    <property type="term" value="F:lyase activity"/>
    <property type="evidence" value="ECO:0007669"/>
    <property type="project" value="UniProtKB-KW"/>
</dbReference>
<feature type="transmembrane region" description="Helical" evidence="5">
    <location>
        <begin position="290"/>
        <end position="311"/>
    </location>
</feature>
<evidence type="ECO:0000256" key="1">
    <source>
        <dbReference type="ARBA" id="ARBA00004141"/>
    </source>
</evidence>
<dbReference type="EMBL" id="CP012175">
    <property type="protein sequence ID" value="AKV81169.1"/>
    <property type="molecule type" value="Genomic_DNA"/>
</dbReference>
<keyword evidence="2 5" id="KW-0812">Transmembrane</keyword>
<evidence type="ECO:0000313" key="14">
    <source>
        <dbReference type="Proteomes" id="UP000061362"/>
    </source>
</evidence>
<evidence type="ECO:0000256" key="2">
    <source>
        <dbReference type="ARBA" id="ARBA00022692"/>
    </source>
</evidence>
<dbReference type="Proteomes" id="UP000029084">
    <property type="component" value="Chromosome"/>
</dbReference>
<dbReference type="Proteomes" id="UP000056255">
    <property type="component" value="Chromosome"/>
</dbReference>
<gene>
    <name evidence="6" type="ORF">HA72_1432</name>
    <name evidence="7" type="ORF">MsedA_1451</name>
    <name evidence="8" type="ORF">MsedB_1453</name>
    <name evidence="9" type="ORF">MsedC_1451</name>
    <name evidence="10" type="ORF">MsedD_1452</name>
    <name evidence="11" type="ORF">MsedE_1457</name>
</gene>
<evidence type="ECO:0000313" key="16">
    <source>
        <dbReference type="Proteomes" id="UP000062475"/>
    </source>
</evidence>
<evidence type="ECO:0000313" key="11">
    <source>
        <dbReference type="EMBL" id="AKV83408.1"/>
    </source>
</evidence>
<protein>
    <submittedName>
        <fullName evidence="6 7">Formate hydrogenlyase</fullName>
    </submittedName>
</protein>
<dbReference type="GeneID" id="91755933"/>
<dbReference type="EMBL" id="CP012174">
    <property type="protein sequence ID" value="AKV78924.1"/>
    <property type="molecule type" value="Genomic_DNA"/>
</dbReference>
<evidence type="ECO:0000313" key="9">
    <source>
        <dbReference type="EMBL" id="AKV78924.1"/>
    </source>
</evidence>
<keyword evidence="3 5" id="KW-1133">Transmembrane helix</keyword>
<evidence type="ECO:0000313" key="13">
    <source>
        <dbReference type="Proteomes" id="UP000056255"/>
    </source>
</evidence>
<evidence type="ECO:0000313" key="17">
    <source>
        <dbReference type="Proteomes" id="UP000068832"/>
    </source>
</evidence>
<feature type="transmembrane region" description="Helical" evidence="5">
    <location>
        <begin position="62"/>
        <end position="87"/>
    </location>
</feature>
<dbReference type="GO" id="GO:0005886">
    <property type="term" value="C:plasma membrane"/>
    <property type="evidence" value="ECO:0007669"/>
    <property type="project" value="TreeGrafter"/>
</dbReference>
<dbReference type="OrthoDB" id="15253at2157"/>
<dbReference type="EMBL" id="CP012172">
    <property type="protein sequence ID" value="AKV74434.1"/>
    <property type="molecule type" value="Genomic_DNA"/>
</dbReference>
<dbReference type="PANTHER" id="PTHR43359:SF1">
    <property type="entry name" value="FORMATE HYDROGENLYASE SUBUNIT 4-RELATED"/>
    <property type="match status" value="1"/>
</dbReference>
<dbReference type="Proteomes" id="UP000061362">
    <property type="component" value="Chromosome"/>
</dbReference>
<dbReference type="EMBL" id="CP012173">
    <property type="protein sequence ID" value="AKV76673.1"/>
    <property type="molecule type" value="Genomic_DNA"/>
</dbReference>
<comment type="subcellular location">
    <subcellularLocation>
        <location evidence="1">Membrane</location>
        <topology evidence="1">Multi-pass membrane protein</topology>
    </subcellularLocation>
</comment>
<evidence type="ECO:0000256" key="5">
    <source>
        <dbReference type="SAM" id="Phobius"/>
    </source>
</evidence>
<feature type="transmembrane region" description="Helical" evidence="5">
    <location>
        <begin position="6"/>
        <end position="26"/>
    </location>
</feature>
<evidence type="ECO:0000313" key="10">
    <source>
        <dbReference type="EMBL" id="AKV81169.1"/>
    </source>
</evidence>
<keyword evidence="6" id="KW-0456">Lyase</keyword>
<dbReference type="PATRIC" id="fig|43687.5.peg.1556"/>
<dbReference type="Proteomes" id="UP000062398">
    <property type="component" value="Chromosome"/>
</dbReference>
<dbReference type="AlphaFoldDB" id="A0A088E6G8"/>
<sequence length="313" mass="34731">MINTLVETLIQVSAVLALSPLYPGILEKMKARVEGRRGPSIFQPYYDLLKLNKKEMTIPRNAGWLFVNGPYLVFSIYVLISFVIPVVYPEPVYLTPVVDFLGGALLFSLSGFLKVYESMESSSNLVTLGVSRNISFAYLGEATLLTVFIAVALVTGTNNPYITMEAIQSPTEYLFLPHITASVAFFMLWLYETGKLPLESSGMSEMGMIDDSLVYEYSGKGLMLLRWGSYVKSYLLGSVLLNVFLIPWGMQTGVLGAMADVGIMFLKWLVLLMITVVIETSLAKFRLFKIQDFLIVALVLSVFSVILTVTLNG</sequence>
<evidence type="ECO:0000256" key="3">
    <source>
        <dbReference type="ARBA" id="ARBA00022989"/>
    </source>
</evidence>